<dbReference type="AlphaFoldDB" id="A0A5P3MHK3"/>
<sequence>MSGFDFEQLYYLAIQNATKKRKSDTNWVHVSRLGPGSTKARQICEYFGVDPEGTVFRKVENKEV</sequence>
<dbReference type="Proteomes" id="UP000439424">
    <property type="component" value="Unassembled WGS sequence"/>
</dbReference>
<accession>A0A5P3MHK3</accession>
<evidence type="ECO:0000313" key="1">
    <source>
        <dbReference type="EMBL" id="MVM90519.1"/>
    </source>
</evidence>
<evidence type="ECO:0000313" key="2">
    <source>
        <dbReference type="Proteomes" id="UP000439424"/>
    </source>
</evidence>
<name>A0A5P3MHK3_ACIBA</name>
<dbReference type="EMBL" id="WPIP01000014">
    <property type="protein sequence ID" value="MVM90519.1"/>
    <property type="molecule type" value="Genomic_DNA"/>
</dbReference>
<gene>
    <name evidence="1" type="ORF">GNY86_03200</name>
</gene>
<reference evidence="1 2" key="1">
    <citation type="submission" date="2019-11" db="EMBL/GenBank/DDBJ databases">
        <title>Multidrug-resistant Acinetobacter baumannii moving toward extensively drug-resistant over fifteen years in South of Brazil.</title>
        <authorList>
            <person name="Fedrigo N.H."/>
            <person name="Cerdeira L."/>
            <person name="Fuga B."/>
            <person name="Marini P.V.B."/>
            <person name="Shinohara D.R."/>
            <person name="Carrara-Marroni F.E."/>
            <person name="Lincopan N."/>
            <person name="Tognim M.C.B."/>
        </authorList>
    </citation>
    <scope>NUCLEOTIDE SEQUENCE [LARGE SCALE GENOMIC DNA]</scope>
    <source>
        <strain evidence="1 2">Ac576</strain>
    </source>
</reference>
<organism evidence="1 2">
    <name type="scientific">Acinetobacter baumannii</name>
    <dbReference type="NCBI Taxonomy" id="470"/>
    <lineage>
        <taxon>Bacteria</taxon>
        <taxon>Pseudomonadati</taxon>
        <taxon>Pseudomonadota</taxon>
        <taxon>Gammaproteobacteria</taxon>
        <taxon>Moraxellales</taxon>
        <taxon>Moraxellaceae</taxon>
        <taxon>Acinetobacter</taxon>
        <taxon>Acinetobacter calcoaceticus/baumannii complex</taxon>
    </lineage>
</organism>
<proteinExistence type="predicted"/>
<protein>
    <submittedName>
        <fullName evidence="1">Uncharacterized protein</fullName>
    </submittedName>
</protein>
<comment type="caution">
    <text evidence="1">The sequence shown here is derived from an EMBL/GenBank/DDBJ whole genome shotgun (WGS) entry which is preliminary data.</text>
</comment>
<dbReference type="RefSeq" id="WP_032036509.1">
    <property type="nucleotide sequence ID" value="NZ_CAYAMD010000001.1"/>
</dbReference>